<sequence>MMCFCGGDDETGIAMGKTAVPDSEGFVACAR</sequence>
<gene>
    <name evidence="1" type="ORF">BN437_0385</name>
</gene>
<evidence type="ECO:0000313" key="1">
    <source>
        <dbReference type="EMBL" id="CCO92351.1"/>
    </source>
</evidence>
<name>A0A831ENU9_ERWAM</name>
<reference evidence="1 2" key="1">
    <citation type="submission" date="2012-11" db="EMBL/GenBank/DDBJ databases">
        <authorList>
            <person name="Linke B."/>
        </authorList>
    </citation>
    <scope>NUCLEOTIDE SEQUENCE [LARGE SCALE GENOMIC DNA]</scope>
    <source>
        <strain evidence="2">CFBP 1232</strain>
    </source>
</reference>
<reference evidence="1 2" key="2">
    <citation type="submission" date="2013-04" db="EMBL/GenBank/DDBJ databases">
        <title>Comparative genomics of 12 strains of Erwinia amylovora identifies a pan-genome with a large conserved core and provides insights into host specificity.</title>
        <authorList>
            <person name="Mann R.A."/>
            <person name="Smits T.H.M."/>
            <person name="Buehlmann A."/>
            <person name="Blom J."/>
            <person name="Goesmann A."/>
            <person name="Frey J.E."/>
            <person name="Plummer K.M."/>
            <person name="Beer S.V."/>
            <person name="Luck J."/>
            <person name="Duffy B."/>
            <person name="Rodoni B."/>
        </authorList>
    </citation>
    <scope>NUCLEOTIDE SEQUENCE [LARGE SCALE GENOMIC DNA]</scope>
    <source>
        <strain evidence="2">CFBP 1232</strain>
    </source>
</reference>
<protein>
    <submittedName>
        <fullName evidence="1">Uncharacterized protein</fullName>
    </submittedName>
</protein>
<dbReference type="EMBL" id="CAPB01000005">
    <property type="protein sequence ID" value="CCO92351.1"/>
    <property type="molecule type" value="Genomic_DNA"/>
</dbReference>
<dbReference type="AlphaFoldDB" id="A0A831ENU9"/>
<organism evidence="1 2">
    <name type="scientific">Erwinia amylovora NBRC 12687 = CFBP 1232</name>
    <dbReference type="NCBI Taxonomy" id="1219359"/>
    <lineage>
        <taxon>Bacteria</taxon>
        <taxon>Pseudomonadati</taxon>
        <taxon>Pseudomonadota</taxon>
        <taxon>Gammaproteobacteria</taxon>
        <taxon>Enterobacterales</taxon>
        <taxon>Erwiniaceae</taxon>
        <taxon>Erwinia</taxon>
    </lineage>
</organism>
<evidence type="ECO:0000313" key="2">
    <source>
        <dbReference type="Proteomes" id="UP000013111"/>
    </source>
</evidence>
<proteinExistence type="predicted"/>
<comment type="caution">
    <text evidence="1">The sequence shown here is derived from an EMBL/GenBank/DDBJ whole genome shotgun (WGS) entry which is preliminary data.</text>
</comment>
<accession>A0A831ENU9</accession>
<dbReference type="Proteomes" id="UP000013111">
    <property type="component" value="Unassembled WGS sequence"/>
</dbReference>